<comment type="caution">
    <text evidence="2">The sequence shown here is derived from an EMBL/GenBank/DDBJ whole genome shotgun (WGS) entry which is preliminary data.</text>
</comment>
<proteinExistence type="predicted"/>
<gene>
    <name evidence="2" type="ORF">FIA58_011720</name>
</gene>
<evidence type="ECO:0000313" key="3">
    <source>
        <dbReference type="Proteomes" id="UP000817854"/>
    </source>
</evidence>
<protein>
    <submittedName>
        <fullName evidence="2">Uncharacterized protein</fullName>
    </submittedName>
</protein>
<reference evidence="2 3" key="3">
    <citation type="submission" date="2020-02" db="EMBL/GenBank/DDBJ databases">
        <title>Flavobacterium profundi sp. nov., isolated from a deep-sea seamount.</title>
        <authorList>
            <person name="Zhang D.-C."/>
        </authorList>
    </citation>
    <scope>NUCLEOTIDE SEQUENCE [LARGE SCALE GENOMIC DNA]</scope>
    <source>
        <strain evidence="2 3">EC11</strain>
    </source>
</reference>
<keyword evidence="1" id="KW-0732">Signal</keyword>
<feature type="signal peptide" evidence="1">
    <location>
        <begin position="1"/>
        <end position="20"/>
    </location>
</feature>
<dbReference type="RefSeq" id="WP_140962679.1">
    <property type="nucleotide sequence ID" value="NZ_VEVQ02000007.1"/>
</dbReference>
<feature type="chain" id="PRO_5046364043" evidence="1">
    <location>
        <begin position="21"/>
        <end position="76"/>
    </location>
</feature>
<name>A0ABX0IRL9_9FLAO</name>
<keyword evidence="3" id="KW-1185">Reference proteome</keyword>
<accession>A0ABX0IRL9</accession>
<evidence type="ECO:0000313" key="2">
    <source>
        <dbReference type="EMBL" id="NHN26348.1"/>
    </source>
</evidence>
<reference evidence="2 3" key="2">
    <citation type="submission" date="2019-05" db="EMBL/GenBank/DDBJ databases">
        <authorList>
            <person name="Lianzixin W."/>
        </authorList>
    </citation>
    <scope>NUCLEOTIDE SEQUENCE [LARGE SCALE GENOMIC DNA]</scope>
    <source>
        <strain evidence="2 3">EC11</strain>
    </source>
</reference>
<dbReference type="Proteomes" id="UP000817854">
    <property type="component" value="Unassembled WGS sequence"/>
</dbReference>
<organism evidence="2 3">
    <name type="scientific">Flavobacterium jejuense</name>
    <dbReference type="NCBI Taxonomy" id="1544455"/>
    <lineage>
        <taxon>Bacteria</taxon>
        <taxon>Pseudomonadati</taxon>
        <taxon>Bacteroidota</taxon>
        <taxon>Flavobacteriia</taxon>
        <taxon>Flavobacteriales</taxon>
        <taxon>Flavobacteriaceae</taxon>
        <taxon>Flavobacterium</taxon>
    </lineage>
</organism>
<sequence>MKKIVFSAIAFTMFSLISFANTNEKEIVDPSCEEDMFDAMEWAMEEGFDNQTVSNVGNWAYANCWLRQTSDLNPSF</sequence>
<dbReference type="EMBL" id="VEVQ02000007">
    <property type="protein sequence ID" value="NHN26348.1"/>
    <property type="molecule type" value="Genomic_DNA"/>
</dbReference>
<evidence type="ECO:0000256" key="1">
    <source>
        <dbReference type="SAM" id="SignalP"/>
    </source>
</evidence>
<reference evidence="3" key="1">
    <citation type="submission" date="2019-05" db="EMBL/GenBank/DDBJ databases">
        <title>Flavobacterium profundi sp. nov., isolated from a deep-sea seamount.</title>
        <authorList>
            <person name="Zhang D.-C."/>
        </authorList>
    </citation>
    <scope>NUCLEOTIDE SEQUENCE [LARGE SCALE GENOMIC DNA]</scope>
    <source>
        <strain evidence="3">EC11</strain>
    </source>
</reference>